<dbReference type="AlphaFoldDB" id="A0AAD4WLK9"/>
<dbReference type="PANTHER" id="PTHR31170:SF9">
    <property type="entry name" value="PROTEIN, PUTATIVE (DUF247)-RELATED"/>
    <property type="match status" value="1"/>
</dbReference>
<dbReference type="Proteomes" id="UP001054821">
    <property type="component" value="Chromosome 2"/>
</dbReference>
<name>A0AAD4WLK9_PRUDU</name>
<evidence type="ECO:0000313" key="1">
    <source>
        <dbReference type="EMBL" id="KAI5344884.1"/>
    </source>
</evidence>
<reference evidence="1 2" key="1">
    <citation type="journal article" date="2022" name="G3 (Bethesda)">
        <title>Whole-genome sequence and methylome profiling of the almond [Prunus dulcis (Mill.) D.A. Webb] cultivar 'Nonpareil'.</title>
        <authorList>
            <person name="D'Amico-Willman K.M."/>
            <person name="Ouma W.Z."/>
            <person name="Meulia T."/>
            <person name="Sideli G.M."/>
            <person name="Gradziel T.M."/>
            <person name="Fresnedo-Ramirez J."/>
        </authorList>
    </citation>
    <scope>NUCLEOTIDE SEQUENCE [LARGE SCALE GENOMIC DNA]</scope>
    <source>
        <strain evidence="1">Clone GOH B32 T37-40</strain>
    </source>
</reference>
<comment type="caution">
    <text evidence="1">The sequence shown here is derived from an EMBL/GenBank/DDBJ whole genome shotgun (WGS) entry which is preliminary data.</text>
</comment>
<protein>
    <submittedName>
        <fullName evidence="1">Uncharacterized protein</fullName>
    </submittedName>
</protein>
<proteinExistence type="predicted"/>
<keyword evidence="2" id="KW-1185">Reference proteome</keyword>
<gene>
    <name evidence="1" type="ORF">L3X38_012761</name>
</gene>
<sequence>MEDQRAENEPEWADAVPFFYQPDKRCIYRVPNKLRKSTLKSKEELKSFITDRQGKILSCYAGTINQGDNFDFSEVILVDALFIIQLFMMDSENPENDYHILRSRWLRKAVEQDLILLENQLPFFLLKTCTTLPCRSLVSIPATKCKHKNRRTDIKDVLILIKYVTACLAVVEATPAIILC</sequence>
<dbReference type="Pfam" id="PF03140">
    <property type="entry name" value="DUF247"/>
    <property type="match status" value="1"/>
</dbReference>
<evidence type="ECO:0000313" key="2">
    <source>
        <dbReference type="Proteomes" id="UP001054821"/>
    </source>
</evidence>
<organism evidence="1 2">
    <name type="scientific">Prunus dulcis</name>
    <name type="common">Almond</name>
    <name type="synonym">Amygdalus dulcis</name>
    <dbReference type="NCBI Taxonomy" id="3755"/>
    <lineage>
        <taxon>Eukaryota</taxon>
        <taxon>Viridiplantae</taxon>
        <taxon>Streptophyta</taxon>
        <taxon>Embryophyta</taxon>
        <taxon>Tracheophyta</taxon>
        <taxon>Spermatophyta</taxon>
        <taxon>Magnoliopsida</taxon>
        <taxon>eudicotyledons</taxon>
        <taxon>Gunneridae</taxon>
        <taxon>Pentapetalae</taxon>
        <taxon>rosids</taxon>
        <taxon>fabids</taxon>
        <taxon>Rosales</taxon>
        <taxon>Rosaceae</taxon>
        <taxon>Amygdaloideae</taxon>
        <taxon>Amygdaleae</taxon>
        <taxon>Prunus</taxon>
    </lineage>
</organism>
<dbReference type="PANTHER" id="PTHR31170">
    <property type="entry name" value="BNAC04G53230D PROTEIN"/>
    <property type="match status" value="1"/>
</dbReference>
<dbReference type="InterPro" id="IPR004158">
    <property type="entry name" value="DUF247_pln"/>
</dbReference>
<dbReference type="EMBL" id="JAJFAZ020000002">
    <property type="protein sequence ID" value="KAI5344884.1"/>
    <property type="molecule type" value="Genomic_DNA"/>
</dbReference>
<accession>A0AAD4WLK9</accession>